<evidence type="ECO:0000256" key="1">
    <source>
        <dbReference type="SAM" id="MobiDB-lite"/>
    </source>
</evidence>
<accession>A0ABP5R6Q2</accession>
<dbReference type="Proteomes" id="UP001500305">
    <property type="component" value="Unassembled WGS sequence"/>
</dbReference>
<keyword evidence="3" id="KW-1185">Reference proteome</keyword>
<dbReference type="EMBL" id="BAAATR010000017">
    <property type="protein sequence ID" value="GAA2252594.1"/>
    <property type="molecule type" value="Genomic_DNA"/>
</dbReference>
<reference evidence="3" key="1">
    <citation type="journal article" date="2019" name="Int. J. Syst. Evol. Microbiol.">
        <title>The Global Catalogue of Microorganisms (GCM) 10K type strain sequencing project: providing services to taxonomists for standard genome sequencing and annotation.</title>
        <authorList>
            <consortium name="The Broad Institute Genomics Platform"/>
            <consortium name="The Broad Institute Genome Sequencing Center for Infectious Disease"/>
            <person name="Wu L."/>
            <person name="Ma J."/>
        </authorList>
    </citation>
    <scope>NUCLEOTIDE SEQUENCE [LARGE SCALE GENOMIC DNA]</scope>
    <source>
        <strain evidence="3">JCM 7356</strain>
    </source>
</reference>
<proteinExistence type="predicted"/>
<gene>
    <name evidence="2" type="ORF">GCM10010430_40250</name>
</gene>
<organism evidence="2 3">
    <name type="scientific">Kitasatospora cystarginea</name>
    <dbReference type="NCBI Taxonomy" id="58350"/>
    <lineage>
        <taxon>Bacteria</taxon>
        <taxon>Bacillati</taxon>
        <taxon>Actinomycetota</taxon>
        <taxon>Actinomycetes</taxon>
        <taxon>Kitasatosporales</taxon>
        <taxon>Streptomycetaceae</taxon>
        <taxon>Kitasatospora</taxon>
    </lineage>
</organism>
<feature type="region of interest" description="Disordered" evidence="1">
    <location>
        <begin position="25"/>
        <end position="57"/>
    </location>
</feature>
<name>A0ABP5R6Q2_9ACTN</name>
<evidence type="ECO:0000313" key="2">
    <source>
        <dbReference type="EMBL" id="GAA2252594.1"/>
    </source>
</evidence>
<protein>
    <submittedName>
        <fullName evidence="2">Uncharacterized protein</fullName>
    </submittedName>
</protein>
<comment type="caution">
    <text evidence="2">The sequence shown here is derived from an EMBL/GenBank/DDBJ whole genome shotgun (WGS) entry which is preliminary data.</text>
</comment>
<evidence type="ECO:0000313" key="3">
    <source>
        <dbReference type="Proteomes" id="UP001500305"/>
    </source>
</evidence>
<sequence length="109" mass="11600">MATLVVDTNSWGMAAALTQATSERFSGSPFVSSSDHEWAAKTTVGKPWGASTPRPVDQAQVLGSDDEAGLLLQLVDGRLRDGLAGFALADRKVPHAWRELGRARGPEEP</sequence>